<keyword evidence="5" id="KW-0547">Nucleotide-binding</keyword>
<dbReference type="PROSITE" id="PS50113">
    <property type="entry name" value="PAC"/>
    <property type="match status" value="1"/>
</dbReference>
<evidence type="ECO:0000256" key="8">
    <source>
        <dbReference type="ARBA" id="ARBA00023026"/>
    </source>
</evidence>
<dbReference type="Proteomes" id="UP000193495">
    <property type="component" value="Unassembled WGS sequence"/>
</dbReference>
<accession>A0A1X6YT75</accession>
<dbReference type="SMART" id="SM00387">
    <property type="entry name" value="HATPase_c"/>
    <property type="match status" value="1"/>
</dbReference>
<dbReference type="RefSeq" id="WP_085895480.1">
    <property type="nucleotide sequence ID" value="NZ_FWFY01000003.1"/>
</dbReference>
<dbReference type="InterPro" id="IPR000700">
    <property type="entry name" value="PAS-assoc_C"/>
</dbReference>
<gene>
    <name evidence="12" type="ORF">CLV79_1024</name>
    <name evidence="13" type="ORF">LOS8367_01088</name>
</gene>
<dbReference type="PANTHER" id="PTHR41523:SF8">
    <property type="entry name" value="ETHYLENE RESPONSE SENSOR PROTEIN"/>
    <property type="match status" value="1"/>
</dbReference>
<dbReference type="Pfam" id="PF08447">
    <property type="entry name" value="PAS_3"/>
    <property type="match status" value="1"/>
</dbReference>
<feature type="domain" description="PAS" evidence="10">
    <location>
        <begin position="165"/>
        <end position="209"/>
    </location>
</feature>
<protein>
    <recommendedName>
        <fullName evidence="2">histidine kinase</fullName>
        <ecNumber evidence="2">2.7.13.3</ecNumber>
    </recommendedName>
</protein>
<evidence type="ECO:0000259" key="9">
    <source>
        <dbReference type="PROSITE" id="PS50109"/>
    </source>
</evidence>
<keyword evidence="15" id="KW-1185">Reference proteome</keyword>
<keyword evidence="6 13" id="KW-0418">Kinase</keyword>
<dbReference type="SUPFAM" id="SSF55785">
    <property type="entry name" value="PYP-like sensor domain (PAS domain)"/>
    <property type="match status" value="2"/>
</dbReference>
<dbReference type="GO" id="GO:0005524">
    <property type="term" value="F:ATP binding"/>
    <property type="evidence" value="ECO:0007669"/>
    <property type="project" value="UniProtKB-KW"/>
</dbReference>
<dbReference type="InterPro" id="IPR011495">
    <property type="entry name" value="Sig_transdc_His_kin_sub2_dim/P"/>
</dbReference>
<dbReference type="EMBL" id="FWFY01000003">
    <property type="protein sequence ID" value="SLN30621.1"/>
    <property type="molecule type" value="Genomic_DNA"/>
</dbReference>
<dbReference type="AlphaFoldDB" id="A0A1X6YT75"/>
<evidence type="ECO:0000256" key="3">
    <source>
        <dbReference type="ARBA" id="ARBA00022553"/>
    </source>
</evidence>
<sequence>MLDAPILSGRAILHAIPVPAIIMSTDLLIIDVNAPFEEAVARRRATLLDRPLFDEFPPRPDTPNLEATIRASVARAVDTRQTDALEPGRHDIVMPDGGFETRYWRLSHSPVIENGEVTCILQLVEDVTAEVTQQLLLEARERTAAEGASLSFWDLNLVTGKLIRSAGVDSMHGFAPDEAGDEIEPFFERVHPEDRERVRMELFSTAERGPGPTILEHRLLLPDGSVRWISARGEILLGPVNGEPHLVGMVVDITEFRQNEERLKAALANQKMLLDEVNHRVKNSLQMVASLLSLESGRASPETREKLLSASTRVNAIATIHASLYQDGDVTSVAVDQQLRDLCDHVAASSGCDVRGISIDLDVTPIRLCPNKAISLSIIVNELITNALKHAFHGREEGRVRVRLARDAKAGELVLTVIDDGIGQSEAVEGRASRGSGLGQRLIQMSARQIGGHVEQSSSPQGWQTVVRFPAKV</sequence>
<organism evidence="13 14">
    <name type="scientific">Limimaricola soesokkakensis</name>
    <dbReference type="NCBI Taxonomy" id="1343159"/>
    <lineage>
        <taxon>Bacteria</taxon>
        <taxon>Pseudomonadati</taxon>
        <taxon>Pseudomonadota</taxon>
        <taxon>Alphaproteobacteria</taxon>
        <taxon>Rhodobacterales</taxon>
        <taxon>Paracoccaceae</taxon>
        <taxon>Limimaricola</taxon>
    </lineage>
</organism>
<dbReference type="GO" id="GO:0004673">
    <property type="term" value="F:protein histidine kinase activity"/>
    <property type="evidence" value="ECO:0007669"/>
    <property type="project" value="UniProtKB-EC"/>
</dbReference>
<dbReference type="Gene3D" id="3.30.565.10">
    <property type="entry name" value="Histidine kinase-like ATPase, C-terminal domain"/>
    <property type="match status" value="1"/>
</dbReference>
<dbReference type="SMART" id="SM00091">
    <property type="entry name" value="PAS"/>
    <property type="match status" value="2"/>
</dbReference>
<keyword evidence="3" id="KW-0597">Phosphoprotein</keyword>
<dbReference type="EMBL" id="PYGB01000002">
    <property type="protein sequence ID" value="PSK87525.1"/>
    <property type="molecule type" value="Genomic_DNA"/>
</dbReference>
<dbReference type="Pfam" id="PF07568">
    <property type="entry name" value="HisKA_2"/>
    <property type="match status" value="1"/>
</dbReference>
<evidence type="ECO:0000256" key="7">
    <source>
        <dbReference type="ARBA" id="ARBA00022840"/>
    </source>
</evidence>
<keyword evidence="4 13" id="KW-0808">Transferase</keyword>
<dbReference type="InterPro" id="IPR005467">
    <property type="entry name" value="His_kinase_dom"/>
</dbReference>
<evidence type="ECO:0000313" key="13">
    <source>
        <dbReference type="EMBL" id="SLN30621.1"/>
    </source>
</evidence>
<keyword evidence="7" id="KW-0067">ATP-binding</keyword>
<dbReference type="Proteomes" id="UP000240624">
    <property type="component" value="Unassembled WGS sequence"/>
</dbReference>
<feature type="domain" description="Histidine kinase" evidence="9">
    <location>
        <begin position="276"/>
        <end position="473"/>
    </location>
</feature>
<dbReference type="InterPro" id="IPR035965">
    <property type="entry name" value="PAS-like_dom_sf"/>
</dbReference>
<evidence type="ECO:0000256" key="5">
    <source>
        <dbReference type="ARBA" id="ARBA00022741"/>
    </source>
</evidence>
<evidence type="ECO:0000259" key="11">
    <source>
        <dbReference type="PROSITE" id="PS50113"/>
    </source>
</evidence>
<comment type="catalytic activity">
    <reaction evidence="1">
        <text>ATP + protein L-histidine = ADP + protein N-phospho-L-histidine.</text>
        <dbReference type="EC" id="2.7.13.3"/>
    </reaction>
</comment>
<evidence type="ECO:0000256" key="4">
    <source>
        <dbReference type="ARBA" id="ARBA00022679"/>
    </source>
</evidence>
<dbReference type="EC" id="2.7.13.3" evidence="2"/>
<evidence type="ECO:0000313" key="14">
    <source>
        <dbReference type="Proteomes" id="UP000193495"/>
    </source>
</evidence>
<evidence type="ECO:0000313" key="15">
    <source>
        <dbReference type="Proteomes" id="UP000240624"/>
    </source>
</evidence>
<dbReference type="SUPFAM" id="SSF55874">
    <property type="entry name" value="ATPase domain of HSP90 chaperone/DNA topoisomerase II/histidine kinase"/>
    <property type="match status" value="1"/>
</dbReference>
<dbReference type="PROSITE" id="PS50112">
    <property type="entry name" value="PAS"/>
    <property type="match status" value="1"/>
</dbReference>
<reference evidence="13 14" key="1">
    <citation type="submission" date="2017-03" db="EMBL/GenBank/DDBJ databases">
        <authorList>
            <person name="Afonso C.L."/>
            <person name="Miller P.J."/>
            <person name="Scott M.A."/>
            <person name="Spackman E."/>
            <person name="Goraichik I."/>
            <person name="Dimitrov K.M."/>
            <person name="Suarez D.L."/>
            <person name="Swayne D.E."/>
        </authorList>
    </citation>
    <scope>NUCLEOTIDE SEQUENCE [LARGE SCALE GENOMIC DNA]</scope>
    <source>
        <strain evidence="13 14">CECT 8367</strain>
    </source>
</reference>
<proteinExistence type="predicted"/>
<keyword evidence="8" id="KW-0843">Virulence</keyword>
<dbReference type="InterPro" id="IPR013656">
    <property type="entry name" value="PAS_4"/>
</dbReference>
<dbReference type="Pfam" id="PF08448">
    <property type="entry name" value="PAS_4"/>
    <property type="match status" value="1"/>
</dbReference>
<dbReference type="InterPro" id="IPR000014">
    <property type="entry name" value="PAS"/>
</dbReference>
<dbReference type="InterPro" id="IPR003594">
    <property type="entry name" value="HATPase_dom"/>
</dbReference>
<dbReference type="InterPro" id="IPR013655">
    <property type="entry name" value="PAS_fold_3"/>
</dbReference>
<name>A0A1X6YT75_9RHOB</name>
<evidence type="ECO:0000256" key="6">
    <source>
        <dbReference type="ARBA" id="ARBA00022777"/>
    </source>
</evidence>
<dbReference type="Gene3D" id="3.30.450.20">
    <property type="entry name" value="PAS domain"/>
    <property type="match status" value="3"/>
</dbReference>
<feature type="domain" description="PAC" evidence="11">
    <location>
        <begin position="213"/>
        <end position="265"/>
    </location>
</feature>
<dbReference type="InterPro" id="IPR036890">
    <property type="entry name" value="HATPase_C_sf"/>
</dbReference>
<dbReference type="PANTHER" id="PTHR41523">
    <property type="entry name" value="TWO-COMPONENT SYSTEM SENSOR PROTEIN"/>
    <property type="match status" value="1"/>
</dbReference>
<dbReference type="PROSITE" id="PS50109">
    <property type="entry name" value="HIS_KIN"/>
    <property type="match status" value="1"/>
</dbReference>
<evidence type="ECO:0000256" key="1">
    <source>
        <dbReference type="ARBA" id="ARBA00000085"/>
    </source>
</evidence>
<dbReference type="OrthoDB" id="9767435at2"/>
<evidence type="ECO:0000259" key="10">
    <source>
        <dbReference type="PROSITE" id="PS50112"/>
    </source>
</evidence>
<dbReference type="SMART" id="SM00086">
    <property type="entry name" value="PAC"/>
    <property type="match status" value="2"/>
</dbReference>
<dbReference type="InterPro" id="IPR001610">
    <property type="entry name" value="PAC"/>
</dbReference>
<evidence type="ECO:0000313" key="12">
    <source>
        <dbReference type="EMBL" id="PSK87525.1"/>
    </source>
</evidence>
<dbReference type="CDD" id="cd00130">
    <property type="entry name" value="PAS"/>
    <property type="match status" value="1"/>
</dbReference>
<dbReference type="NCBIfam" id="TIGR00229">
    <property type="entry name" value="sensory_box"/>
    <property type="match status" value="1"/>
</dbReference>
<evidence type="ECO:0000256" key="2">
    <source>
        <dbReference type="ARBA" id="ARBA00012438"/>
    </source>
</evidence>
<reference evidence="12 15" key="2">
    <citation type="submission" date="2018-03" db="EMBL/GenBank/DDBJ databases">
        <title>Genomic Encyclopedia of Archaeal and Bacterial Type Strains, Phase II (KMG-II): from individual species to whole genera.</title>
        <authorList>
            <person name="Goeker M."/>
        </authorList>
    </citation>
    <scope>NUCLEOTIDE SEQUENCE [LARGE SCALE GENOMIC DNA]</scope>
    <source>
        <strain evidence="12 15">DSM 29956</strain>
    </source>
</reference>
<dbReference type="Pfam" id="PF02518">
    <property type="entry name" value="HATPase_c"/>
    <property type="match status" value="1"/>
</dbReference>